<dbReference type="InterPro" id="IPR040079">
    <property type="entry name" value="Glutathione_S-Trfase"/>
</dbReference>
<evidence type="ECO:0000313" key="4">
    <source>
        <dbReference type="EMBL" id="ALL71013.1"/>
    </source>
</evidence>
<dbReference type="KEGG" id="bcai:K788_0002158"/>
<protein>
    <submittedName>
        <fullName evidence="4">Glutathione S-transferase</fullName>
        <ecNumber evidence="4">2.5.1.18</ecNumber>
    </submittedName>
</protein>
<dbReference type="GO" id="GO:0004364">
    <property type="term" value="F:glutathione transferase activity"/>
    <property type="evidence" value="ECO:0007669"/>
    <property type="project" value="UniProtKB-EC"/>
</dbReference>
<dbReference type="PANTHER" id="PTHR44051:SF19">
    <property type="entry name" value="DISULFIDE-BOND OXIDOREDUCTASE YFCG"/>
    <property type="match status" value="1"/>
</dbReference>
<dbReference type="InterPro" id="IPR004046">
    <property type="entry name" value="GST_C"/>
</dbReference>
<evidence type="ECO:0000256" key="1">
    <source>
        <dbReference type="RuleBase" id="RU003494"/>
    </source>
</evidence>
<proteinExistence type="inferred from homology"/>
<reference evidence="4 5" key="1">
    <citation type="journal article" date="2014" name="Genome Announc.">
        <title>Draft Genome Sequence of the Haloacid-Degrading Burkholderia caribensis Strain MBA4.</title>
        <authorList>
            <person name="Pan Y."/>
            <person name="Kong K.F."/>
            <person name="Tsang J.S."/>
        </authorList>
    </citation>
    <scope>NUCLEOTIDE SEQUENCE [LARGE SCALE GENOMIC DNA]</scope>
    <source>
        <strain evidence="4 5">MBA4</strain>
        <plasmid evidence="5">Plasmid</plasmid>
    </source>
</reference>
<comment type="similarity">
    <text evidence="1">Belongs to the GST superfamily.</text>
</comment>
<dbReference type="Pfam" id="PF00043">
    <property type="entry name" value="GST_C"/>
    <property type="match status" value="1"/>
</dbReference>
<evidence type="ECO:0000313" key="5">
    <source>
        <dbReference type="Proteomes" id="UP000019146"/>
    </source>
</evidence>
<dbReference type="RefSeq" id="WP_035993146.1">
    <property type="nucleotide sequence ID" value="NZ_CP012748.1"/>
</dbReference>
<evidence type="ECO:0000259" key="3">
    <source>
        <dbReference type="PROSITE" id="PS50405"/>
    </source>
</evidence>
<dbReference type="GeneID" id="69974418"/>
<dbReference type="SUPFAM" id="SSF52833">
    <property type="entry name" value="Thioredoxin-like"/>
    <property type="match status" value="1"/>
</dbReference>
<dbReference type="Pfam" id="PF02798">
    <property type="entry name" value="GST_N"/>
    <property type="match status" value="1"/>
</dbReference>
<dbReference type="SUPFAM" id="SSF47616">
    <property type="entry name" value="GST C-terminal domain-like"/>
    <property type="match status" value="1"/>
</dbReference>
<dbReference type="InterPro" id="IPR010987">
    <property type="entry name" value="Glutathione-S-Trfase_C-like"/>
</dbReference>
<gene>
    <name evidence="4" type="ORF">K788_0002158</name>
</gene>
<dbReference type="InterPro" id="IPR036282">
    <property type="entry name" value="Glutathione-S-Trfase_C_sf"/>
</dbReference>
<dbReference type="Gene3D" id="3.40.30.10">
    <property type="entry name" value="Glutaredoxin"/>
    <property type="match status" value="1"/>
</dbReference>
<dbReference type="SFLD" id="SFLDS00019">
    <property type="entry name" value="Glutathione_Transferase_(cytos"/>
    <property type="match status" value="1"/>
</dbReference>
<feature type="domain" description="GST N-terminal" evidence="2">
    <location>
        <begin position="9"/>
        <end position="92"/>
    </location>
</feature>
<dbReference type="SFLD" id="SFLDG00358">
    <property type="entry name" value="Main_(cytGST)"/>
    <property type="match status" value="1"/>
</dbReference>
<keyword evidence="4" id="KW-0614">Plasmid</keyword>
<sequence length="234" mass="26421">MTTAATTNDTEIDFYYWPTPNGQKVAIFLEETGVTYQIHPVDIGKGVQLTPDFEKISPNKRMPAIVDRRLDASVFESGAILLHLAERTGQFIPATPNGRIEVLQWLFWQVSGLGPTLGQTVFFRTYASEQLPLAIERFTTEAGRLYGVLNRRLADREYIAGEYSIADMAVYPWVAQHAAQGIAMDRFPHVARWLERVAERPAVKRAYALGESVRPAQLTDEHRKQLYAQKQPTA</sequence>
<dbReference type="CDD" id="cd03048">
    <property type="entry name" value="GST_N_Ure2p_like"/>
    <property type="match status" value="1"/>
</dbReference>
<dbReference type="SFLD" id="SFLDG01151">
    <property type="entry name" value="Main.2:_Nu-like"/>
    <property type="match status" value="1"/>
</dbReference>
<keyword evidence="4" id="KW-0808">Transferase</keyword>
<feature type="domain" description="GST C-terminal" evidence="3">
    <location>
        <begin position="95"/>
        <end position="216"/>
    </location>
</feature>
<dbReference type="Proteomes" id="UP000019146">
    <property type="component" value="Plasmid unnamed"/>
</dbReference>
<dbReference type="PROSITE" id="PS50405">
    <property type="entry name" value="GST_CTER"/>
    <property type="match status" value="1"/>
</dbReference>
<organism evidence="4 5">
    <name type="scientific">Paraburkholderia caribensis MBA4</name>
    <dbReference type="NCBI Taxonomy" id="1323664"/>
    <lineage>
        <taxon>Bacteria</taxon>
        <taxon>Pseudomonadati</taxon>
        <taxon>Pseudomonadota</taxon>
        <taxon>Betaproteobacteria</taxon>
        <taxon>Burkholderiales</taxon>
        <taxon>Burkholderiaceae</taxon>
        <taxon>Paraburkholderia</taxon>
    </lineage>
</organism>
<geneLocation type="plasmid" evidence="5"/>
<dbReference type="EC" id="2.5.1.18" evidence="4"/>
<accession>A0A0N7JW48</accession>
<evidence type="ECO:0000259" key="2">
    <source>
        <dbReference type="PROSITE" id="PS50404"/>
    </source>
</evidence>
<dbReference type="PANTHER" id="PTHR44051">
    <property type="entry name" value="GLUTATHIONE S-TRANSFERASE-RELATED"/>
    <property type="match status" value="1"/>
</dbReference>
<dbReference type="EMBL" id="CP012748">
    <property type="protein sequence ID" value="ALL71013.1"/>
    <property type="molecule type" value="Genomic_DNA"/>
</dbReference>
<dbReference type="InterPro" id="IPR036249">
    <property type="entry name" value="Thioredoxin-like_sf"/>
</dbReference>
<name>A0A0N7JW48_9BURK</name>
<dbReference type="Gene3D" id="1.20.1050.10">
    <property type="match status" value="1"/>
</dbReference>
<dbReference type="AlphaFoldDB" id="A0A0N7JW48"/>
<dbReference type="InterPro" id="IPR004045">
    <property type="entry name" value="Glutathione_S-Trfase_N"/>
</dbReference>
<dbReference type="PROSITE" id="PS50404">
    <property type="entry name" value="GST_NTER"/>
    <property type="match status" value="1"/>
</dbReference>